<keyword evidence="11 13" id="KW-0472">Membrane</keyword>
<keyword evidence="8" id="KW-0862">Zinc</keyword>
<evidence type="ECO:0000256" key="6">
    <source>
        <dbReference type="ARBA" id="ARBA00022723"/>
    </source>
</evidence>
<evidence type="ECO:0000256" key="12">
    <source>
        <dbReference type="SAM" id="MobiDB-lite"/>
    </source>
</evidence>
<feature type="transmembrane region" description="Helical" evidence="13">
    <location>
        <begin position="247"/>
        <end position="265"/>
    </location>
</feature>
<dbReference type="PANTHER" id="PTHR39188:SF3">
    <property type="entry name" value="STAGE IV SPORULATION PROTEIN FB"/>
    <property type="match status" value="1"/>
</dbReference>
<evidence type="ECO:0000256" key="13">
    <source>
        <dbReference type="SAM" id="Phobius"/>
    </source>
</evidence>
<evidence type="ECO:0000256" key="10">
    <source>
        <dbReference type="ARBA" id="ARBA00023049"/>
    </source>
</evidence>
<evidence type="ECO:0000313" key="15">
    <source>
        <dbReference type="EMBL" id="EMI56724.1"/>
    </source>
</evidence>
<evidence type="ECO:0000256" key="11">
    <source>
        <dbReference type="ARBA" id="ARBA00023136"/>
    </source>
</evidence>
<dbReference type="PATRIC" id="fig|1263870.3.peg.1969"/>
<evidence type="ECO:0000256" key="2">
    <source>
        <dbReference type="ARBA" id="ARBA00004141"/>
    </source>
</evidence>
<feature type="transmembrane region" description="Helical" evidence="13">
    <location>
        <begin position="181"/>
        <end position="203"/>
    </location>
</feature>
<dbReference type="GO" id="GO:0008237">
    <property type="term" value="F:metallopeptidase activity"/>
    <property type="evidence" value="ECO:0007669"/>
    <property type="project" value="UniProtKB-KW"/>
</dbReference>
<protein>
    <submittedName>
        <fullName evidence="15">Membrane protein containing Peptidase M50 domain protein</fullName>
        <ecNumber evidence="15">3.4.24.-</ecNumber>
    </submittedName>
</protein>
<evidence type="ECO:0000256" key="8">
    <source>
        <dbReference type="ARBA" id="ARBA00022833"/>
    </source>
</evidence>
<sequence length="827" mass="91834">MNRSQEIRPVLQPTIRLRPEFVAQRSADKHFSENLPANHSAGLPSTNGNEPRGNGFDFDSGNSDNSGDGRAFYEEGSVWTPDGSRKSELITAVRAIENKSTGGFTKFIVLLVSLAVFVAAGVAWWDPWVVSMLVVVLLFHEAGHYIAMRMFGYRNVKMFFIPFLGAAVSGRHFNISGWKKALVYLAGPVPGIIVSLPVMAGGLAWEKDWMLELGGMGLLLNTLNLLPIMPLDGGWIMHLTVFSRSPILELVARLLGIAAMIAFSAFTGSRFILFIAIPLILSLPTTFRVAKLIRRLRDRPLPQPERDEIPDAAVRLLDDEMQTTPLATTPTANKAALIVQMYESLIVRPPGVLATIGIWCLYGGAFVVAIGGGMGILVARDLFRSDVFDLDMFDAAPHVVPLDADDSRFHLGTEPVDDSFLAVARFDSVRELDESVQRLNAGDLQRYTHVRFGNVWFATIPKEKTNEADVVEEADRAADDELDMESEDAEWDDFDEFAGVRERMRDLLRPIDPAETWIASLTRGTGDAADGDRDSPLPGQPIVHVISGMQHGTVQIRAVASDLETAEAVAAEYFQMPGVTGDRLYLPKWSPMDAPTPTQIECRNVLKKLISGITEESAPELHNELVQARKEMYAANREDDYDPVAAAAYAEKTRELQTRFTEEVISTLEGDPATLGRMYQQYQRDYLDHQKTLEEHAIKVRAMDQAGLDTDEAYEEIEDLEYPVMDEYLENDQNLLGYSDPGKRSHHFACHVSGEVMTGDVVMEMMDEQSVEDGNTQQWAADDVLLDLFVHRATDQAAALSAIVAFLDERGFHSFELHYATPTADFD</sequence>
<feature type="transmembrane region" description="Helical" evidence="13">
    <location>
        <begin position="271"/>
        <end position="290"/>
    </location>
</feature>
<accession>M5U649</accession>
<evidence type="ECO:0000256" key="5">
    <source>
        <dbReference type="ARBA" id="ARBA00022692"/>
    </source>
</evidence>
<dbReference type="GO" id="GO:0016020">
    <property type="term" value="C:membrane"/>
    <property type="evidence" value="ECO:0007669"/>
    <property type="project" value="UniProtKB-SubCell"/>
</dbReference>
<dbReference type="CDD" id="cd06160">
    <property type="entry name" value="S2P-M50_like_2"/>
    <property type="match status" value="1"/>
</dbReference>
<proteinExistence type="inferred from homology"/>
<feature type="transmembrane region" description="Helical" evidence="13">
    <location>
        <begin position="209"/>
        <end position="226"/>
    </location>
</feature>
<feature type="transmembrane region" description="Helical" evidence="13">
    <location>
        <begin position="104"/>
        <end position="122"/>
    </location>
</feature>
<name>M5U649_9BACT</name>
<organism evidence="15 16">
    <name type="scientific">Rhodopirellula sallentina SM41</name>
    <dbReference type="NCBI Taxonomy" id="1263870"/>
    <lineage>
        <taxon>Bacteria</taxon>
        <taxon>Pseudomonadati</taxon>
        <taxon>Planctomycetota</taxon>
        <taxon>Planctomycetia</taxon>
        <taxon>Pirellulales</taxon>
        <taxon>Pirellulaceae</taxon>
        <taxon>Rhodopirellula</taxon>
    </lineage>
</organism>
<comment type="similarity">
    <text evidence="3">Belongs to the peptidase M50B family.</text>
</comment>
<evidence type="ECO:0000256" key="9">
    <source>
        <dbReference type="ARBA" id="ARBA00022989"/>
    </source>
</evidence>
<comment type="cofactor">
    <cofactor evidence="1">
        <name>Zn(2+)</name>
        <dbReference type="ChEBI" id="CHEBI:29105"/>
    </cofactor>
</comment>
<dbReference type="GO" id="GO:0046872">
    <property type="term" value="F:metal ion binding"/>
    <property type="evidence" value="ECO:0007669"/>
    <property type="project" value="UniProtKB-KW"/>
</dbReference>
<evidence type="ECO:0000256" key="3">
    <source>
        <dbReference type="ARBA" id="ARBA00007931"/>
    </source>
</evidence>
<feature type="region of interest" description="Disordered" evidence="12">
    <location>
        <begin position="33"/>
        <end position="61"/>
    </location>
</feature>
<keyword evidence="4" id="KW-0645">Protease</keyword>
<comment type="caution">
    <text evidence="15">The sequence shown here is derived from an EMBL/GenBank/DDBJ whole genome shotgun (WGS) entry which is preliminary data.</text>
</comment>
<dbReference type="EMBL" id="ANOH01000129">
    <property type="protein sequence ID" value="EMI56724.1"/>
    <property type="molecule type" value="Genomic_DNA"/>
</dbReference>
<comment type="subcellular location">
    <subcellularLocation>
        <location evidence="2">Membrane</location>
        <topology evidence="2">Multi-pass membrane protein</topology>
    </subcellularLocation>
</comment>
<dbReference type="Proteomes" id="UP000011885">
    <property type="component" value="Unassembled WGS sequence"/>
</dbReference>
<dbReference type="AlphaFoldDB" id="M5U649"/>
<keyword evidence="10" id="KW-0482">Metalloprotease</keyword>
<feature type="transmembrane region" description="Helical" evidence="13">
    <location>
        <begin position="351"/>
        <end position="378"/>
    </location>
</feature>
<reference evidence="15 16" key="1">
    <citation type="journal article" date="2013" name="Mar. Genomics">
        <title>Expression of sulfatases in Rhodopirellula baltica and the diversity of sulfatases in the genus Rhodopirellula.</title>
        <authorList>
            <person name="Wegner C.E."/>
            <person name="Richter-Heitmann T."/>
            <person name="Klindworth A."/>
            <person name="Klockow C."/>
            <person name="Richter M."/>
            <person name="Achstetter T."/>
            <person name="Glockner F.O."/>
            <person name="Harder J."/>
        </authorList>
    </citation>
    <scope>NUCLEOTIDE SEQUENCE [LARGE SCALE GENOMIC DNA]</scope>
    <source>
        <strain evidence="15 16">SM41</strain>
    </source>
</reference>
<dbReference type="GO" id="GO:0006508">
    <property type="term" value="P:proteolysis"/>
    <property type="evidence" value="ECO:0007669"/>
    <property type="project" value="UniProtKB-KW"/>
</dbReference>
<keyword evidence="16" id="KW-1185">Reference proteome</keyword>
<dbReference type="Pfam" id="PF02163">
    <property type="entry name" value="Peptidase_M50"/>
    <property type="match status" value="1"/>
</dbReference>
<feature type="transmembrane region" description="Helical" evidence="13">
    <location>
        <begin position="128"/>
        <end position="148"/>
    </location>
</feature>
<evidence type="ECO:0000313" key="16">
    <source>
        <dbReference type="Proteomes" id="UP000011885"/>
    </source>
</evidence>
<keyword evidence="5 13" id="KW-0812">Transmembrane</keyword>
<evidence type="ECO:0000256" key="7">
    <source>
        <dbReference type="ARBA" id="ARBA00022801"/>
    </source>
</evidence>
<evidence type="ECO:0000256" key="4">
    <source>
        <dbReference type="ARBA" id="ARBA00022670"/>
    </source>
</evidence>
<dbReference type="RefSeq" id="WP_008676638.1">
    <property type="nucleotide sequence ID" value="NZ_ANOH01000129.1"/>
</dbReference>
<feature type="domain" description="Peptidase M50" evidence="14">
    <location>
        <begin position="130"/>
        <end position="202"/>
    </location>
</feature>
<dbReference type="OrthoDB" id="9781963at2"/>
<keyword evidence="9 13" id="KW-1133">Transmembrane helix</keyword>
<evidence type="ECO:0000256" key="1">
    <source>
        <dbReference type="ARBA" id="ARBA00001947"/>
    </source>
</evidence>
<keyword evidence="6" id="KW-0479">Metal-binding</keyword>
<dbReference type="EC" id="3.4.24.-" evidence="15"/>
<dbReference type="PANTHER" id="PTHR39188">
    <property type="entry name" value="MEMBRANE-ASSOCIATED ZINC METALLOPROTEASE M50B"/>
    <property type="match status" value="1"/>
</dbReference>
<dbReference type="InterPro" id="IPR008915">
    <property type="entry name" value="Peptidase_M50"/>
</dbReference>
<keyword evidence="7 15" id="KW-0378">Hydrolase</keyword>
<gene>
    <name evidence="15" type="ORF">RSSM_01844</name>
</gene>
<evidence type="ECO:0000259" key="14">
    <source>
        <dbReference type="Pfam" id="PF02163"/>
    </source>
</evidence>